<dbReference type="Gene3D" id="3.40.960.10">
    <property type="entry name" value="VSR Endonuclease"/>
    <property type="match status" value="1"/>
</dbReference>
<sequence length="439" mass="49020">MPDTALIDTDAGGSSSSNVIESHGHDKPMLAGTATVARRVPKFDTGSDRPTMNRLQNSFYRRVFLPSLLAGDPVDVQGQSGYGLVLLYDLLDERRKNPIKARCTLEFLVSSYHDSDLPLYAKDVLADFYFLEGDFAAGYAALGVWISPSHHLSLSAHLGRPRLTAQQVLRWGEWRITRKGLRHTGALMDALQSRLDNFQAVHGLSLLEDFWRRVTADKSLQEVAASVEEDVLLRYTGEDVRYFLSEAREKIADQKPPRAFERFPGYEEPIHWPGPWVAWGPHFALLFGLCQTLTRDAENAARDGAKVPRVGEGWVSEMALLRQVQAAFPYERIVHQARPGWLAPQSLDIFLPDHKIAIEYQGAQHSTPVEFFGGDGAFALQQERDARKRSICNKYGCVLIEVHPGYQLVEVVTRVKDAMQNASGGTAVGECCTRGQAYH</sequence>
<evidence type="ECO:0008006" key="4">
    <source>
        <dbReference type="Google" id="ProtNLM"/>
    </source>
</evidence>
<dbReference type="EMBL" id="CP093326">
    <property type="protein sequence ID" value="UNK47099.1"/>
    <property type="molecule type" value="Genomic_DNA"/>
</dbReference>
<organism evidence="2 3">
    <name type="scientific">Arthrobacter sulfonylureivorans</name>
    <dbReference type="NCBI Taxonomy" id="2486855"/>
    <lineage>
        <taxon>Bacteria</taxon>
        <taxon>Bacillati</taxon>
        <taxon>Actinomycetota</taxon>
        <taxon>Actinomycetes</taxon>
        <taxon>Micrococcales</taxon>
        <taxon>Micrococcaceae</taxon>
        <taxon>Arthrobacter</taxon>
    </lineage>
</organism>
<gene>
    <name evidence="2" type="ORF">MNQ99_07085</name>
</gene>
<evidence type="ECO:0000256" key="1">
    <source>
        <dbReference type="SAM" id="MobiDB-lite"/>
    </source>
</evidence>
<evidence type="ECO:0000313" key="2">
    <source>
        <dbReference type="EMBL" id="UNK47099.1"/>
    </source>
</evidence>
<proteinExistence type="predicted"/>
<feature type="region of interest" description="Disordered" evidence="1">
    <location>
        <begin position="1"/>
        <end position="26"/>
    </location>
</feature>
<protein>
    <recommendedName>
        <fullName evidence="4">DUF559 domain-containing protein</fullName>
    </recommendedName>
</protein>
<reference evidence="2 3" key="1">
    <citation type="submission" date="2022-03" db="EMBL/GenBank/DDBJ databases">
        <title>Isotopic signatures of nitrous oxide derived from detoxification processes.</title>
        <authorList>
            <person name="Behrendt U."/>
            <person name="Buchen C."/>
            <person name="Well R."/>
            <person name="Ulrich A."/>
            <person name="Rohe L."/>
            <person name="Kolb S."/>
            <person name="Schloter M."/>
            <person name="Horn M.A."/>
            <person name="Augustin J."/>
        </authorList>
    </citation>
    <scope>NUCLEOTIDE SEQUENCE [LARGE SCALE GENOMIC DNA]</scope>
    <source>
        <strain evidence="2 3">S4-C24</strain>
    </source>
</reference>
<dbReference type="Proteomes" id="UP000829069">
    <property type="component" value="Chromosome"/>
</dbReference>
<name>A0ABY3W9S0_9MICC</name>
<dbReference type="RefSeq" id="WP_241914930.1">
    <property type="nucleotide sequence ID" value="NZ_CP093326.1"/>
</dbReference>
<keyword evidence="3" id="KW-1185">Reference proteome</keyword>
<evidence type="ECO:0000313" key="3">
    <source>
        <dbReference type="Proteomes" id="UP000829069"/>
    </source>
</evidence>
<accession>A0ABY3W9S0</accession>